<comment type="catalytic activity">
    <reaction evidence="1">
        <text>ATP + protein L-histidine = ADP + protein N-phospho-L-histidine.</text>
        <dbReference type="EC" id="2.7.13.3"/>
    </reaction>
</comment>
<dbReference type="InterPro" id="IPR054327">
    <property type="entry name" value="His-kinase-like_sensor"/>
</dbReference>
<dbReference type="InterPro" id="IPR000014">
    <property type="entry name" value="PAS"/>
</dbReference>
<evidence type="ECO:0000256" key="6">
    <source>
        <dbReference type="ARBA" id="ARBA00022777"/>
    </source>
</evidence>
<evidence type="ECO:0000256" key="7">
    <source>
        <dbReference type="ARBA" id="ARBA00022840"/>
    </source>
</evidence>
<dbReference type="SMART" id="SM00388">
    <property type="entry name" value="HisKA"/>
    <property type="match status" value="1"/>
</dbReference>
<evidence type="ECO:0000313" key="13">
    <source>
        <dbReference type="Proteomes" id="UP000006732"/>
    </source>
</evidence>
<dbReference type="AlphaFoldDB" id="A1AM00"/>
<feature type="domain" description="Histidine kinase" evidence="9">
    <location>
        <begin position="464"/>
        <end position="684"/>
    </location>
</feature>
<dbReference type="EC" id="2.7.13.3" evidence="2"/>
<evidence type="ECO:0000256" key="5">
    <source>
        <dbReference type="ARBA" id="ARBA00022741"/>
    </source>
</evidence>
<dbReference type="InterPro" id="IPR003594">
    <property type="entry name" value="HATPase_dom"/>
</dbReference>
<dbReference type="Gene3D" id="1.10.287.130">
    <property type="match status" value="1"/>
</dbReference>
<dbReference type="PANTHER" id="PTHR43065:SF46">
    <property type="entry name" value="C4-DICARBOXYLATE TRANSPORT SENSOR PROTEIN DCTB"/>
    <property type="match status" value="1"/>
</dbReference>
<reference evidence="12 13" key="1">
    <citation type="submission" date="2006-10" db="EMBL/GenBank/DDBJ databases">
        <title>Complete sequence of chromosome of Pelobacter propionicus DSM 2379.</title>
        <authorList>
            <consortium name="US DOE Joint Genome Institute"/>
            <person name="Copeland A."/>
            <person name="Lucas S."/>
            <person name="Lapidus A."/>
            <person name="Barry K."/>
            <person name="Detter J.C."/>
            <person name="Glavina del Rio T."/>
            <person name="Hammon N."/>
            <person name="Israni S."/>
            <person name="Dalin E."/>
            <person name="Tice H."/>
            <person name="Pitluck S."/>
            <person name="Saunders E."/>
            <person name="Brettin T."/>
            <person name="Bruce D."/>
            <person name="Han C."/>
            <person name="Tapia R."/>
            <person name="Schmutz J."/>
            <person name="Larimer F."/>
            <person name="Land M."/>
            <person name="Hauser L."/>
            <person name="Kyrpides N."/>
            <person name="Kim E."/>
            <person name="Lovley D."/>
            <person name="Richardson P."/>
        </authorList>
    </citation>
    <scope>NUCLEOTIDE SEQUENCE [LARGE SCALE GENOMIC DNA]</scope>
    <source>
        <strain evidence="13">DSM 2379 / NBRC 103807 / OttBd1</strain>
    </source>
</reference>
<keyword evidence="3" id="KW-0597">Phosphoprotein</keyword>
<dbReference type="PANTHER" id="PTHR43065">
    <property type="entry name" value="SENSOR HISTIDINE KINASE"/>
    <property type="match status" value="1"/>
</dbReference>
<dbReference type="InterPro" id="IPR036097">
    <property type="entry name" value="HisK_dim/P_sf"/>
</dbReference>
<dbReference type="HOGENOM" id="CLU_394743_0_0_7"/>
<dbReference type="CDD" id="cd12914">
    <property type="entry name" value="PDC1_DGC_like"/>
    <property type="match status" value="1"/>
</dbReference>
<dbReference type="SUPFAM" id="SSF55874">
    <property type="entry name" value="ATPase domain of HSP90 chaperone/DNA topoisomerase II/histidine kinase"/>
    <property type="match status" value="1"/>
</dbReference>
<dbReference type="SUPFAM" id="SSF55785">
    <property type="entry name" value="PYP-like sensor domain (PAS domain)"/>
    <property type="match status" value="1"/>
</dbReference>
<sequence>MSRFPSVMSKRILILVILVTVVFVGKVLFDITSDYGQVILSAERLSRGFATALNEHAVYTFSNAENTLDDLIQHLQERSSRAMPDERQLHRLLVNYRLKSPNSPFLFATTAGGRLHASSSDFPVRGLNLVNREYFQHHLNSRDTAPYISRSPNSLIDGDWLIFLTKRISNPDGSLRMIVGISIDPLHLNDFYRSIELGTHDRIFLFRKDGAVLTLEPFYKAFMDKIIPPTDTIRRELAKRPHAGTIHMEQGLVDETSRIVSYRFSNRYPVVSVVSLREDDVLARWRARSAKSAAGALLLVVLVGTLGLLVYRQVKALKQSEDKYSLISTTANEGIWMLDADDRIIYVNPRVGEMFGYPGEEMVGHPISSFMCPDQLADHEVRMRFRKEGGSERYERRFQHRDGRDVWTIISAAALIDDEDGYQGVVAMCLDITDRKMSEERQTRLEEQLRQAHKMEAVGILAGGMAHDFNNLLQSIMGYIFLARMSVEADSEAREYLDEAEKISGQASELGQRLLLLSRGGVALLRAAPLAPLILPLVSSELEGTAITGEFDLPDDMPHVTMDEALMKQVISHLTVNAVETMPEGGTLRITGATLTITAKNGLPLPAGRYVHIAFSDTGGGIPADNLPRIFDPYFTTKEMWNRKGMGLGLALCHTIIRKHKGMISATSPVGEGATFNIYLPVAGEDAPTPFSAPPQFF</sequence>
<dbReference type="GO" id="GO:0005524">
    <property type="term" value="F:ATP binding"/>
    <property type="evidence" value="ECO:0007669"/>
    <property type="project" value="UniProtKB-KW"/>
</dbReference>
<dbReference type="PRINTS" id="PR00344">
    <property type="entry name" value="BCTRLSENSOR"/>
</dbReference>
<keyword evidence="5" id="KW-0547">Nucleotide-binding</keyword>
<organism evidence="12 13">
    <name type="scientific">Pelobacter propionicus (strain DSM 2379 / NBRC 103807 / OttBd1)</name>
    <dbReference type="NCBI Taxonomy" id="338966"/>
    <lineage>
        <taxon>Bacteria</taxon>
        <taxon>Pseudomonadati</taxon>
        <taxon>Thermodesulfobacteriota</taxon>
        <taxon>Desulfuromonadia</taxon>
        <taxon>Desulfuromonadales</taxon>
        <taxon>Desulfuromonadaceae</taxon>
        <taxon>Pelobacter</taxon>
    </lineage>
</organism>
<evidence type="ECO:0000256" key="4">
    <source>
        <dbReference type="ARBA" id="ARBA00022679"/>
    </source>
</evidence>
<gene>
    <name evidence="12" type="ordered locus">Ppro_0740</name>
</gene>
<dbReference type="PROSITE" id="PS50112">
    <property type="entry name" value="PAS"/>
    <property type="match status" value="1"/>
</dbReference>
<feature type="domain" description="PAC" evidence="11">
    <location>
        <begin position="392"/>
        <end position="444"/>
    </location>
</feature>
<dbReference type="SMART" id="SM00091">
    <property type="entry name" value="PAS"/>
    <property type="match status" value="1"/>
</dbReference>
<dbReference type="GO" id="GO:0000155">
    <property type="term" value="F:phosphorelay sensor kinase activity"/>
    <property type="evidence" value="ECO:0007669"/>
    <property type="project" value="InterPro"/>
</dbReference>
<accession>A1AM00</accession>
<dbReference type="Gene3D" id="3.30.450.20">
    <property type="entry name" value="PAS domain"/>
    <property type="match status" value="3"/>
</dbReference>
<keyword evidence="7" id="KW-0067">ATP-binding</keyword>
<dbReference type="eggNOG" id="COG2202">
    <property type="taxonomic scope" value="Bacteria"/>
</dbReference>
<feature type="domain" description="PAS" evidence="10">
    <location>
        <begin position="320"/>
        <end position="374"/>
    </location>
</feature>
<dbReference type="InterPro" id="IPR001610">
    <property type="entry name" value="PAC"/>
</dbReference>
<dbReference type="SUPFAM" id="SSF47384">
    <property type="entry name" value="Homodimeric domain of signal transducing histidine kinase"/>
    <property type="match status" value="1"/>
</dbReference>
<dbReference type="InterPro" id="IPR036890">
    <property type="entry name" value="HATPase_C_sf"/>
</dbReference>
<evidence type="ECO:0000313" key="12">
    <source>
        <dbReference type="EMBL" id="ABK98370.1"/>
    </source>
</evidence>
<dbReference type="SMART" id="SM00387">
    <property type="entry name" value="HATPase_c"/>
    <property type="match status" value="1"/>
</dbReference>
<dbReference type="Pfam" id="PF13426">
    <property type="entry name" value="PAS_9"/>
    <property type="match status" value="1"/>
</dbReference>
<evidence type="ECO:0000259" key="9">
    <source>
        <dbReference type="PROSITE" id="PS50109"/>
    </source>
</evidence>
<dbReference type="NCBIfam" id="TIGR00229">
    <property type="entry name" value="sensory_box"/>
    <property type="match status" value="1"/>
</dbReference>
<dbReference type="InterPro" id="IPR004358">
    <property type="entry name" value="Sig_transdc_His_kin-like_C"/>
</dbReference>
<dbReference type="CDD" id="cd12915">
    <property type="entry name" value="PDC2_DGC_like"/>
    <property type="match status" value="1"/>
</dbReference>
<keyword evidence="4 12" id="KW-0808">Transferase</keyword>
<dbReference type="KEGG" id="ppd:Ppro_0740"/>
<proteinExistence type="predicted"/>
<dbReference type="PROSITE" id="PS50113">
    <property type="entry name" value="PAC"/>
    <property type="match status" value="1"/>
</dbReference>
<dbReference type="InterPro" id="IPR003661">
    <property type="entry name" value="HisK_dim/P_dom"/>
</dbReference>
<dbReference type="eggNOG" id="COG4191">
    <property type="taxonomic scope" value="Bacteria"/>
</dbReference>
<protein>
    <recommendedName>
        <fullName evidence="2">histidine kinase</fullName>
        <ecNumber evidence="2">2.7.13.3</ecNumber>
    </recommendedName>
</protein>
<dbReference type="InterPro" id="IPR035965">
    <property type="entry name" value="PAS-like_dom_sf"/>
</dbReference>
<evidence type="ECO:0000256" key="2">
    <source>
        <dbReference type="ARBA" id="ARBA00012438"/>
    </source>
</evidence>
<dbReference type="Pfam" id="PF22588">
    <property type="entry name" value="dCache_1_like"/>
    <property type="match status" value="1"/>
</dbReference>
<evidence type="ECO:0000259" key="11">
    <source>
        <dbReference type="PROSITE" id="PS50113"/>
    </source>
</evidence>
<dbReference type="InterPro" id="IPR005467">
    <property type="entry name" value="His_kinase_dom"/>
</dbReference>
<dbReference type="Gene3D" id="3.30.565.10">
    <property type="entry name" value="Histidine kinase-like ATPase, C-terminal domain"/>
    <property type="match status" value="1"/>
</dbReference>
<dbReference type="CDD" id="cd00082">
    <property type="entry name" value="HisKA"/>
    <property type="match status" value="1"/>
</dbReference>
<dbReference type="Proteomes" id="UP000006732">
    <property type="component" value="Chromosome"/>
</dbReference>
<keyword evidence="8" id="KW-0902">Two-component regulatory system</keyword>
<name>A1AM00_PELPD</name>
<dbReference type="Pfam" id="PF02518">
    <property type="entry name" value="HATPase_c"/>
    <property type="match status" value="1"/>
</dbReference>
<keyword evidence="13" id="KW-1185">Reference proteome</keyword>
<evidence type="ECO:0000256" key="8">
    <source>
        <dbReference type="ARBA" id="ARBA00023012"/>
    </source>
</evidence>
<dbReference type="InterPro" id="IPR000700">
    <property type="entry name" value="PAS-assoc_C"/>
</dbReference>
<evidence type="ECO:0000256" key="1">
    <source>
        <dbReference type="ARBA" id="ARBA00000085"/>
    </source>
</evidence>
<dbReference type="SMART" id="SM00086">
    <property type="entry name" value="PAC"/>
    <property type="match status" value="1"/>
</dbReference>
<dbReference type="Pfam" id="PF00512">
    <property type="entry name" value="HisKA"/>
    <property type="match status" value="1"/>
</dbReference>
<keyword evidence="6 12" id="KW-0418">Kinase</keyword>
<evidence type="ECO:0000256" key="3">
    <source>
        <dbReference type="ARBA" id="ARBA00022553"/>
    </source>
</evidence>
<dbReference type="CDD" id="cd00130">
    <property type="entry name" value="PAS"/>
    <property type="match status" value="1"/>
</dbReference>
<evidence type="ECO:0000259" key="10">
    <source>
        <dbReference type="PROSITE" id="PS50112"/>
    </source>
</evidence>
<dbReference type="STRING" id="338966.Ppro_0740"/>
<dbReference type="PROSITE" id="PS50109">
    <property type="entry name" value="HIS_KIN"/>
    <property type="match status" value="1"/>
</dbReference>
<dbReference type="EMBL" id="CP000482">
    <property type="protein sequence ID" value="ABK98370.1"/>
    <property type="molecule type" value="Genomic_DNA"/>
</dbReference>
<dbReference type="OrthoDB" id="9761263at2"/>